<evidence type="ECO:0000313" key="2">
    <source>
        <dbReference type="EMBL" id="PVD31953.1"/>
    </source>
</evidence>
<dbReference type="SUPFAM" id="SSF52540">
    <property type="entry name" value="P-loop containing nucleoside triphosphate hydrolases"/>
    <property type="match status" value="1"/>
</dbReference>
<dbReference type="OrthoDB" id="6138663at2759"/>
<keyword evidence="3" id="KW-1185">Reference proteome</keyword>
<dbReference type="InterPro" id="IPR051135">
    <property type="entry name" value="Gal/GlcNAc/GalNAc_ST"/>
</dbReference>
<evidence type="ECO:0000259" key="1">
    <source>
        <dbReference type="Pfam" id="PF00685"/>
    </source>
</evidence>
<dbReference type="PANTHER" id="PTHR10704:SF44">
    <property type="entry name" value="LD35051P-RELATED"/>
    <property type="match status" value="1"/>
</dbReference>
<dbReference type="Proteomes" id="UP000245119">
    <property type="component" value="Linkage Group LG4"/>
</dbReference>
<dbReference type="GO" id="GO:0001517">
    <property type="term" value="F:N-acetylglucosamine 6-O-sulfotransferase activity"/>
    <property type="evidence" value="ECO:0007669"/>
    <property type="project" value="TreeGrafter"/>
</dbReference>
<dbReference type="AlphaFoldDB" id="A0A2T7PEW6"/>
<dbReference type="InterPro" id="IPR027417">
    <property type="entry name" value="P-loop_NTPase"/>
</dbReference>
<name>A0A2T7PEW6_POMCA</name>
<dbReference type="PANTHER" id="PTHR10704">
    <property type="entry name" value="CARBOHYDRATE SULFOTRANSFERASE"/>
    <property type="match status" value="1"/>
</dbReference>
<organism evidence="2 3">
    <name type="scientific">Pomacea canaliculata</name>
    <name type="common">Golden apple snail</name>
    <dbReference type="NCBI Taxonomy" id="400727"/>
    <lineage>
        <taxon>Eukaryota</taxon>
        <taxon>Metazoa</taxon>
        <taxon>Spiralia</taxon>
        <taxon>Lophotrochozoa</taxon>
        <taxon>Mollusca</taxon>
        <taxon>Gastropoda</taxon>
        <taxon>Caenogastropoda</taxon>
        <taxon>Architaenioglossa</taxon>
        <taxon>Ampullarioidea</taxon>
        <taxon>Ampullariidae</taxon>
        <taxon>Pomacea</taxon>
    </lineage>
</organism>
<dbReference type="Gene3D" id="3.40.50.300">
    <property type="entry name" value="P-loop containing nucleotide triphosphate hydrolases"/>
    <property type="match status" value="1"/>
</dbReference>
<evidence type="ECO:0000313" key="3">
    <source>
        <dbReference type="Proteomes" id="UP000245119"/>
    </source>
</evidence>
<accession>A0A2T7PEW6</accession>
<dbReference type="GO" id="GO:0006044">
    <property type="term" value="P:N-acetylglucosamine metabolic process"/>
    <property type="evidence" value="ECO:0007669"/>
    <property type="project" value="TreeGrafter"/>
</dbReference>
<dbReference type="GO" id="GO:0006790">
    <property type="term" value="P:sulfur compound metabolic process"/>
    <property type="evidence" value="ECO:0007669"/>
    <property type="project" value="TreeGrafter"/>
</dbReference>
<protein>
    <recommendedName>
        <fullName evidence="1">Sulfotransferase domain-containing protein</fullName>
    </recommendedName>
</protein>
<comment type="caution">
    <text evidence="2">The sequence shown here is derived from an EMBL/GenBank/DDBJ whole genome shotgun (WGS) entry which is preliminary data.</text>
</comment>
<dbReference type="InterPro" id="IPR000863">
    <property type="entry name" value="Sulfotransferase_dom"/>
</dbReference>
<sequence>MKIACARRRADAVLWTLLVNASTRTFPRAINSSYTQAKKVLLVSEPSCGASLIGDILDLSSRIYYIFEPLTRLSSHEVKMYDWRSRAGNTGSFPDKLYSDSIALLDALLTCGFSRMDLTTLNASALALHPKTATLARCVKAAAEAKGSLNSGNDSVNMIRSFAELSSCVEQAESECFNKTILLKVVGSRLIHLEPLLLRHRDLVVLYLVRDPRAMIWSTWKSTPKPNDISTLALNTCSILEDNLSSALELSRRHEGRIALLKYENMAKAPVKTSQLLFSYLGMNCSNETGHMCQLAILERSTTSLNPTSVLEATATTDLESPELSSLNYDDALENLFQSAYAWREP</sequence>
<feature type="domain" description="Sulfotransferase" evidence="1">
    <location>
        <begin position="192"/>
        <end position="289"/>
    </location>
</feature>
<dbReference type="EMBL" id="PZQS01000004">
    <property type="protein sequence ID" value="PVD31953.1"/>
    <property type="molecule type" value="Genomic_DNA"/>
</dbReference>
<reference evidence="2 3" key="1">
    <citation type="submission" date="2018-04" db="EMBL/GenBank/DDBJ databases">
        <title>The genome of golden apple snail Pomacea canaliculata provides insight into stress tolerance and invasive adaptation.</title>
        <authorList>
            <person name="Liu C."/>
            <person name="Liu B."/>
            <person name="Ren Y."/>
            <person name="Zhang Y."/>
            <person name="Wang H."/>
            <person name="Li S."/>
            <person name="Jiang F."/>
            <person name="Yin L."/>
            <person name="Zhang G."/>
            <person name="Qian W."/>
            <person name="Fan W."/>
        </authorList>
    </citation>
    <scope>NUCLEOTIDE SEQUENCE [LARGE SCALE GENOMIC DNA]</scope>
    <source>
        <strain evidence="2">SZHN2017</strain>
        <tissue evidence="2">Muscle</tissue>
    </source>
</reference>
<proteinExistence type="predicted"/>
<gene>
    <name evidence="2" type="ORF">C0Q70_07379</name>
</gene>
<dbReference type="Pfam" id="PF00685">
    <property type="entry name" value="Sulfotransfer_1"/>
    <property type="match status" value="1"/>
</dbReference>